<gene>
    <name evidence="2" type="ORF">DEO72_LG3g346</name>
</gene>
<evidence type="ECO:0000313" key="2">
    <source>
        <dbReference type="EMBL" id="QCD85825.1"/>
    </source>
</evidence>
<sequence length="71" mass="7720">MKIIFSLLLIVLLSVGIGNEGAMKVAEGKICDVQLYDHCDENCFTDCPQKYGPGAVGICNDPPVCICRRQC</sequence>
<accession>A0A4D6LBT7</accession>
<name>A0A4D6LBT7_VIGUN</name>
<feature type="chain" id="PRO_5020028871" evidence="1">
    <location>
        <begin position="19"/>
        <end position="71"/>
    </location>
</feature>
<feature type="signal peptide" evidence="1">
    <location>
        <begin position="1"/>
        <end position="18"/>
    </location>
</feature>
<organism evidence="2 3">
    <name type="scientific">Vigna unguiculata</name>
    <name type="common">Cowpea</name>
    <dbReference type="NCBI Taxonomy" id="3917"/>
    <lineage>
        <taxon>Eukaryota</taxon>
        <taxon>Viridiplantae</taxon>
        <taxon>Streptophyta</taxon>
        <taxon>Embryophyta</taxon>
        <taxon>Tracheophyta</taxon>
        <taxon>Spermatophyta</taxon>
        <taxon>Magnoliopsida</taxon>
        <taxon>eudicotyledons</taxon>
        <taxon>Gunneridae</taxon>
        <taxon>Pentapetalae</taxon>
        <taxon>rosids</taxon>
        <taxon>fabids</taxon>
        <taxon>Fabales</taxon>
        <taxon>Fabaceae</taxon>
        <taxon>Papilionoideae</taxon>
        <taxon>50 kb inversion clade</taxon>
        <taxon>NPAAA clade</taxon>
        <taxon>indigoferoid/millettioid clade</taxon>
        <taxon>Phaseoleae</taxon>
        <taxon>Vigna</taxon>
    </lineage>
</organism>
<keyword evidence="3" id="KW-1185">Reference proteome</keyword>
<keyword evidence="1" id="KW-0732">Signal</keyword>
<protein>
    <submittedName>
        <fullName evidence="2">Uncharacterized protein</fullName>
    </submittedName>
</protein>
<dbReference type="AlphaFoldDB" id="A0A4D6LBT7"/>
<reference evidence="2 3" key="1">
    <citation type="submission" date="2019-04" db="EMBL/GenBank/DDBJ databases">
        <title>An improved genome assembly and genetic linkage map for asparagus bean, Vigna unguiculata ssp. sesquipedialis.</title>
        <authorList>
            <person name="Xia Q."/>
            <person name="Zhang R."/>
            <person name="Dong Y."/>
        </authorList>
    </citation>
    <scope>NUCLEOTIDE SEQUENCE [LARGE SCALE GENOMIC DNA]</scope>
    <source>
        <tissue evidence="2">Leaf</tissue>
    </source>
</reference>
<evidence type="ECO:0000256" key="1">
    <source>
        <dbReference type="SAM" id="SignalP"/>
    </source>
</evidence>
<evidence type="ECO:0000313" key="3">
    <source>
        <dbReference type="Proteomes" id="UP000501690"/>
    </source>
</evidence>
<dbReference type="Proteomes" id="UP000501690">
    <property type="component" value="Linkage Group LG3"/>
</dbReference>
<dbReference type="EMBL" id="CP039347">
    <property type="protein sequence ID" value="QCD85825.1"/>
    <property type="molecule type" value="Genomic_DNA"/>
</dbReference>
<proteinExistence type="predicted"/>